<sequence>MDWKDVSAFYKILCQTTAVIQLALRLLILTGVCSTPLRHIREDQVEDDIWTILSENMRGRRDTTKELRVLLSKDDSFSSSRAFGKPLIS</sequence>
<name>J0ZI21_9HYPH</name>
<keyword evidence="2" id="KW-1185">Reference proteome</keyword>
<dbReference type="PATRIC" id="fig|1094556.3.peg.71"/>
<evidence type="ECO:0000313" key="2">
    <source>
        <dbReference type="Proteomes" id="UP000001077"/>
    </source>
</evidence>
<dbReference type="Proteomes" id="UP000001077">
    <property type="component" value="Unassembled WGS sequence"/>
</dbReference>
<dbReference type="AlphaFoldDB" id="J0ZI21"/>
<reference evidence="1 2" key="1">
    <citation type="submission" date="2012-03" db="EMBL/GenBank/DDBJ databases">
        <title>The Genome Sequence of Bartonella rattimassiliensis 15908.</title>
        <authorList>
            <consortium name="The Broad Institute Genome Sequencing Platform"/>
            <consortium name="The Broad Institute Genome Sequencing Center for Infectious Disease"/>
            <person name="Feldgarden M."/>
            <person name="Kirby J."/>
            <person name="Kosoy M."/>
            <person name="Birtles R."/>
            <person name="Probert W.S."/>
            <person name="Chiaraviglio L."/>
            <person name="Young S.K."/>
            <person name="Zeng Q."/>
            <person name="Gargeya S."/>
            <person name="Fitzgerald M."/>
            <person name="Haas B."/>
            <person name="Abouelleil A."/>
            <person name="Alvarado L."/>
            <person name="Arachchi H.M."/>
            <person name="Berlin A."/>
            <person name="Chapman S.B."/>
            <person name="Gearin G."/>
            <person name="Goldberg J."/>
            <person name="Griggs A."/>
            <person name="Gujja S."/>
            <person name="Hansen M."/>
            <person name="Heiman D."/>
            <person name="Howarth C."/>
            <person name="Larimer J."/>
            <person name="Lui A."/>
            <person name="MacDonald P.J.P."/>
            <person name="McCowen C."/>
            <person name="Montmayeur A."/>
            <person name="Murphy C."/>
            <person name="Neiman D."/>
            <person name="Pearson M."/>
            <person name="Priest M."/>
            <person name="Roberts A."/>
            <person name="Saif S."/>
            <person name="Shea T."/>
            <person name="Sisk P."/>
            <person name="Stolte C."/>
            <person name="Sykes S."/>
            <person name="Wortman J."/>
            <person name="Nusbaum C."/>
            <person name="Birren B."/>
        </authorList>
    </citation>
    <scope>NUCLEOTIDE SEQUENCE [LARGE SCALE GENOMIC DNA]</scope>
    <source>
        <strain evidence="1 2">15908</strain>
    </source>
</reference>
<dbReference type="STRING" id="1094556.MCY_00046"/>
<evidence type="ECO:0000313" key="1">
    <source>
        <dbReference type="EMBL" id="EJF87843.1"/>
    </source>
</evidence>
<dbReference type="HOGENOM" id="CLU_2647172_0_0_5"/>
<comment type="caution">
    <text evidence="1">The sequence shown here is derived from an EMBL/GenBank/DDBJ whole genome shotgun (WGS) entry which is preliminary data.</text>
</comment>
<organism evidence="1 2">
    <name type="scientific">Bartonella rattimassiliensis 15908</name>
    <dbReference type="NCBI Taxonomy" id="1094556"/>
    <lineage>
        <taxon>Bacteria</taxon>
        <taxon>Pseudomonadati</taxon>
        <taxon>Pseudomonadota</taxon>
        <taxon>Alphaproteobacteria</taxon>
        <taxon>Hyphomicrobiales</taxon>
        <taxon>Bartonellaceae</taxon>
        <taxon>Bartonella</taxon>
    </lineage>
</organism>
<proteinExistence type="predicted"/>
<dbReference type="eggNOG" id="COG0582">
    <property type="taxonomic scope" value="Bacteria"/>
</dbReference>
<gene>
    <name evidence="1" type="ORF">MCY_00046</name>
</gene>
<dbReference type="EMBL" id="AILY01000003">
    <property type="protein sequence ID" value="EJF87843.1"/>
    <property type="molecule type" value="Genomic_DNA"/>
</dbReference>
<protein>
    <submittedName>
        <fullName evidence="1">Uncharacterized protein</fullName>
    </submittedName>
</protein>
<accession>J0ZI21</accession>